<evidence type="ECO:0000313" key="1">
    <source>
        <dbReference type="EMBL" id="CAE8613872.1"/>
    </source>
</evidence>
<name>A0A813FHD9_POLGL</name>
<dbReference type="AlphaFoldDB" id="A0A813FHD9"/>
<comment type="caution">
    <text evidence="1">The sequence shown here is derived from an EMBL/GenBank/DDBJ whole genome shotgun (WGS) entry which is preliminary data.</text>
</comment>
<accession>A0A813FHD9</accession>
<dbReference type="Proteomes" id="UP000654075">
    <property type="component" value="Unassembled WGS sequence"/>
</dbReference>
<proteinExistence type="predicted"/>
<gene>
    <name evidence="1" type="ORF">PGLA1383_LOCUS31613</name>
</gene>
<reference evidence="1" key="1">
    <citation type="submission" date="2021-02" db="EMBL/GenBank/DDBJ databases">
        <authorList>
            <person name="Dougan E. K."/>
            <person name="Rhodes N."/>
            <person name="Thang M."/>
            <person name="Chan C."/>
        </authorList>
    </citation>
    <scope>NUCLEOTIDE SEQUENCE</scope>
</reference>
<sequence length="103" mass="11737">MHLLLGLLSLWEEKKGGFPKSHRHSFDVTLRNRLKNVVDHSSLPCIVSWQPQRYRPWSIATATVQMFHVKSRASEEWFCYAAPAFDSASVDTRSMTADLADCA</sequence>
<dbReference type="EMBL" id="CAJNNV010025323">
    <property type="protein sequence ID" value="CAE8613872.1"/>
    <property type="molecule type" value="Genomic_DNA"/>
</dbReference>
<protein>
    <submittedName>
        <fullName evidence="1">Uncharacterized protein</fullName>
    </submittedName>
</protein>
<keyword evidence="2" id="KW-1185">Reference proteome</keyword>
<organism evidence="1 2">
    <name type="scientific">Polarella glacialis</name>
    <name type="common">Dinoflagellate</name>
    <dbReference type="NCBI Taxonomy" id="89957"/>
    <lineage>
        <taxon>Eukaryota</taxon>
        <taxon>Sar</taxon>
        <taxon>Alveolata</taxon>
        <taxon>Dinophyceae</taxon>
        <taxon>Suessiales</taxon>
        <taxon>Suessiaceae</taxon>
        <taxon>Polarella</taxon>
    </lineage>
</organism>
<evidence type="ECO:0000313" key="2">
    <source>
        <dbReference type="Proteomes" id="UP000654075"/>
    </source>
</evidence>